<protein>
    <submittedName>
        <fullName evidence="2">Uncharacterized protein</fullName>
    </submittedName>
</protein>
<dbReference type="AlphaFoldDB" id="A0A0D1YL53"/>
<evidence type="ECO:0000256" key="1">
    <source>
        <dbReference type="SAM" id="MobiDB-lite"/>
    </source>
</evidence>
<name>A0A0D1YL53_9EURO</name>
<dbReference type="HOGENOM" id="CLU_1643720_0_0_1"/>
<dbReference type="EMBL" id="KN846952">
    <property type="protein sequence ID" value="KIV83532.1"/>
    <property type="molecule type" value="Genomic_DNA"/>
</dbReference>
<gene>
    <name evidence="2" type="ORF">PV11_05552</name>
</gene>
<reference evidence="2 3" key="1">
    <citation type="submission" date="2015-01" db="EMBL/GenBank/DDBJ databases">
        <title>The Genome Sequence of Exophiala sideris CBS121828.</title>
        <authorList>
            <consortium name="The Broad Institute Genomics Platform"/>
            <person name="Cuomo C."/>
            <person name="de Hoog S."/>
            <person name="Gorbushina A."/>
            <person name="Stielow B."/>
            <person name="Teixiera M."/>
            <person name="Abouelleil A."/>
            <person name="Chapman S.B."/>
            <person name="Priest M."/>
            <person name="Young S.K."/>
            <person name="Wortman J."/>
            <person name="Nusbaum C."/>
            <person name="Birren B."/>
        </authorList>
    </citation>
    <scope>NUCLEOTIDE SEQUENCE [LARGE SCALE GENOMIC DNA]</scope>
    <source>
        <strain evidence="2 3">CBS 121828</strain>
    </source>
</reference>
<dbReference type="Proteomes" id="UP000053599">
    <property type="component" value="Unassembled WGS sequence"/>
</dbReference>
<feature type="compositionally biased region" description="Gly residues" evidence="1">
    <location>
        <begin position="151"/>
        <end position="161"/>
    </location>
</feature>
<evidence type="ECO:0000313" key="3">
    <source>
        <dbReference type="Proteomes" id="UP000053599"/>
    </source>
</evidence>
<feature type="region of interest" description="Disordered" evidence="1">
    <location>
        <begin position="94"/>
        <end position="161"/>
    </location>
</feature>
<organism evidence="2 3">
    <name type="scientific">Exophiala sideris</name>
    <dbReference type="NCBI Taxonomy" id="1016849"/>
    <lineage>
        <taxon>Eukaryota</taxon>
        <taxon>Fungi</taxon>
        <taxon>Dikarya</taxon>
        <taxon>Ascomycota</taxon>
        <taxon>Pezizomycotina</taxon>
        <taxon>Eurotiomycetes</taxon>
        <taxon>Chaetothyriomycetidae</taxon>
        <taxon>Chaetothyriales</taxon>
        <taxon>Herpotrichiellaceae</taxon>
        <taxon>Exophiala</taxon>
    </lineage>
</organism>
<feature type="region of interest" description="Disordered" evidence="1">
    <location>
        <begin position="50"/>
        <end position="77"/>
    </location>
</feature>
<proteinExistence type="predicted"/>
<evidence type="ECO:0000313" key="2">
    <source>
        <dbReference type="EMBL" id="KIV83532.1"/>
    </source>
</evidence>
<feature type="compositionally biased region" description="Polar residues" evidence="1">
    <location>
        <begin position="56"/>
        <end position="77"/>
    </location>
</feature>
<sequence length="161" mass="16756">MISLYHSLPVPRPRTYSYNLLLFVSIIPVLPSTPAQHQRIYLKIYTTHVKRDRQPDSSPQVTNTSPNMATGTAASNQIPANFARLGLNPKSPFAAISQSSVDEPGDPQPGIEVPGTAAHSPFAAIAPSASDAPGDPTPREGTLPSRPAAGGPPGGNGGVSN</sequence>
<accession>A0A0D1YL53</accession>